<dbReference type="InterPro" id="IPR010836">
    <property type="entry name" value="SapC"/>
</dbReference>
<evidence type="ECO:0000313" key="2">
    <source>
        <dbReference type="Proteomes" id="UP001629244"/>
    </source>
</evidence>
<evidence type="ECO:0000313" key="1">
    <source>
        <dbReference type="EMBL" id="MFL9839494.1"/>
    </source>
</evidence>
<keyword evidence="2" id="KW-1185">Reference proteome</keyword>
<protein>
    <submittedName>
        <fullName evidence="1">SapC family protein</fullName>
    </submittedName>
</protein>
<organism evidence="1 2">
    <name type="scientific">Sphingomonas plantiphila</name>
    <dbReference type="NCBI Taxonomy" id="3163295"/>
    <lineage>
        <taxon>Bacteria</taxon>
        <taxon>Pseudomonadati</taxon>
        <taxon>Pseudomonadota</taxon>
        <taxon>Alphaproteobacteria</taxon>
        <taxon>Sphingomonadales</taxon>
        <taxon>Sphingomonadaceae</taxon>
        <taxon>Sphingomonas</taxon>
    </lineage>
</organism>
<gene>
    <name evidence="1" type="ORF">ABS767_00840</name>
</gene>
<dbReference type="EMBL" id="JBELQC010000001">
    <property type="protein sequence ID" value="MFL9839494.1"/>
    <property type="molecule type" value="Genomic_DNA"/>
</dbReference>
<accession>A0ABW8YHP7</accession>
<dbReference type="Proteomes" id="UP001629244">
    <property type="component" value="Unassembled WGS sequence"/>
</dbReference>
<name>A0ABW8YHP7_9SPHN</name>
<proteinExistence type="predicted"/>
<reference evidence="1 2" key="1">
    <citation type="submission" date="2024-06" db="EMBL/GenBank/DDBJ databases">
        <authorList>
            <person name="Kaempfer P."/>
            <person name="Viver T."/>
        </authorList>
    </citation>
    <scope>NUCLEOTIDE SEQUENCE [LARGE SCALE GENOMIC DNA]</scope>
    <source>
        <strain evidence="1 2">ST-64</strain>
    </source>
</reference>
<sequence>MTDHAVLTAEDHAELRVRMERDAALGDAVMSCVTVPEEFRRVQAHYPILFRRDVGRDAFMALALFGFEDGENLFLEDGRWDADYVPLALAIQPFLIGAPPAQGAAKQVHIDMASPRIAANGGEGVRVFDAQGRPTPYLETIAEQLGTLDQGWQDCEGFFAALRRHELLEPLTLEITLDDGSTNRLVGFHAIDEDRLRALDADALGELHRDGYLMPLFMAVASVGKLSTLIARKNRRMADG</sequence>
<comment type="caution">
    <text evidence="1">The sequence shown here is derived from an EMBL/GenBank/DDBJ whole genome shotgun (WGS) entry which is preliminary data.</text>
</comment>
<dbReference type="RefSeq" id="WP_408076468.1">
    <property type="nucleotide sequence ID" value="NZ_JBELQC010000001.1"/>
</dbReference>
<dbReference type="Pfam" id="PF07277">
    <property type="entry name" value="SapC"/>
    <property type="match status" value="1"/>
</dbReference>